<name>A0A931G753_9MICC</name>
<evidence type="ECO:0000313" key="6">
    <source>
        <dbReference type="Proteomes" id="UP000655366"/>
    </source>
</evidence>
<evidence type="ECO:0000313" key="5">
    <source>
        <dbReference type="EMBL" id="MBG0741763.1"/>
    </source>
</evidence>
<reference evidence="5 6" key="1">
    <citation type="submission" date="2020-11" db="EMBL/GenBank/DDBJ databases">
        <title>Arthrobacter antarcticus sp. nov., isolated from Antarctic Soil.</title>
        <authorList>
            <person name="Li J."/>
        </authorList>
    </citation>
    <scope>NUCLEOTIDE SEQUENCE [LARGE SCALE GENOMIC DNA]</scope>
    <source>
        <strain evidence="5 6">Z1-20</strain>
    </source>
</reference>
<dbReference type="EMBL" id="JADNYM010000040">
    <property type="protein sequence ID" value="MBG0741763.1"/>
    <property type="molecule type" value="Genomic_DNA"/>
</dbReference>
<protein>
    <submittedName>
        <fullName evidence="5">Tyrosine-type recombinase/integrase</fullName>
    </submittedName>
</protein>
<evidence type="ECO:0000259" key="4">
    <source>
        <dbReference type="PROSITE" id="PS51898"/>
    </source>
</evidence>
<sequence length="311" mass="34316">MTWDENVTDYLRLRRQLGARLAWPEHLLHQFATHLTAAGIEIITITEAINWCSSLPEGMMTRPLTRASRRMTAVRGLAVYMHALNPIHEVPPPGVFAGPTHRQAPYIYTSAEITAVIRAAAALEGGNRGQTYPVLFALLAATGLRVGEALALDWDTADLDAGVLLISRGKGRDPRLVPLHPSTTAALERYTRWGEDQHHDRRPAFFTDAYGERLKYATVRDNWVHASTAAGLRTASRQPRMHDLRHTFAVNTLLGWYRDGADVAAKMPALSIYLGHSDPANTYWYLSAVPELLAHAAARLDAANTGEQVGS</sequence>
<dbReference type="InterPro" id="IPR011010">
    <property type="entry name" value="DNA_brk_join_enz"/>
</dbReference>
<dbReference type="Pfam" id="PF00589">
    <property type="entry name" value="Phage_integrase"/>
    <property type="match status" value="1"/>
</dbReference>
<dbReference type="GO" id="GO:0003677">
    <property type="term" value="F:DNA binding"/>
    <property type="evidence" value="ECO:0007669"/>
    <property type="project" value="UniProtKB-KW"/>
</dbReference>
<dbReference type="SUPFAM" id="SSF56349">
    <property type="entry name" value="DNA breaking-rejoining enzymes"/>
    <property type="match status" value="1"/>
</dbReference>
<dbReference type="GO" id="GO:0006310">
    <property type="term" value="P:DNA recombination"/>
    <property type="evidence" value="ECO:0007669"/>
    <property type="project" value="UniProtKB-KW"/>
</dbReference>
<evidence type="ECO:0000256" key="1">
    <source>
        <dbReference type="ARBA" id="ARBA00008857"/>
    </source>
</evidence>
<gene>
    <name evidence="5" type="ORF">IV500_20610</name>
</gene>
<dbReference type="PANTHER" id="PTHR30349:SF41">
    <property type="entry name" value="INTEGRASE_RECOMBINASE PROTEIN MJ0367-RELATED"/>
    <property type="match status" value="1"/>
</dbReference>
<dbReference type="Gene3D" id="1.10.443.10">
    <property type="entry name" value="Intergrase catalytic core"/>
    <property type="match status" value="1"/>
</dbReference>
<dbReference type="PANTHER" id="PTHR30349">
    <property type="entry name" value="PHAGE INTEGRASE-RELATED"/>
    <property type="match status" value="1"/>
</dbReference>
<evidence type="ECO:0000256" key="3">
    <source>
        <dbReference type="ARBA" id="ARBA00023172"/>
    </source>
</evidence>
<keyword evidence="6" id="KW-1185">Reference proteome</keyword>
<dbReference type="PROSITE" id="PS51898">
    <property type="entry name" value="TYR_RECOMBINASE"/>
    <property type="match status" value="1"/>
</dbReference>
<dbReference type="RefSeq" id="WP_196398695.1">
    <property type="nucleotide sequence ID" value="NZ_JADNYM010000040.1"/>
</dbReference>
<dbReference type="InterPro" id="IPR002104">
    <property type="entry name" value="Integrase_catalytic"/>
</dbReference>
<accession>A0A931G753</accession>
<dbReference type="AlphaFoldDB" id="A0A931G753"/>
<dbReference type="Proteomes" id="UP000655366">
    <property type="component" value="Unassembled WGS sequence"/>
</dbReference>
<proteinExistence type="inferred from homology"/>
<dbReference type="InterPro" id="IPR050090">
    <property type="entry name" value="Tyrosine_recombinase_XerCD"/>
</dbReference>
<keyword evidence="3" id="KW-0233">DNA recombination</keyword>
<feature type="domain" description="Tyr recombinase" evidence="4">
    <location>
        <begin position="103"/>
        <end position="298"/>
    </location>
</feature>
<evidence type="ECO:0000256" key="2">
    <source>
        <dbReference type="ARBA" id="ARBA00023125"/>
    </source>
</evidence>
<organism evidence="5 6">
    <name type="scientific">Arthrobacter terrae</name>
    <dbReference type="NCBI Taxonomy" id="2935737"/>
    <lineage>
        <taxon>Bacteria</taxon>
        <taxon>Bacillati</taxon>
        <taxon>Actinomycetota</taxon>
        <taxon>Actinomycetes</taxon>
        <taxon>Micrococcales</taxon>
        <taxon>Micrococcaceae</taxon>
        <taxon>Arthrobacter</taxon>
    </lineage>
</organism>
<dbReference type="GO" id="GO:0015074">
    <property type="term" value="P:DNA integration"/>
    <property type="evidence" value="ECO:0007669"/>
    <property type="project" value="InterPro"/>
</dbReference>
<dbReference type="InterPro" id="IPR013762">
    <property type="entry name" value="Integrase-like_cat_sf"/>
</dbReference>
<keyword evidence="2" id="KW-0238">DNA-binding</keyword>
<comment type="caution">
    <text evidence="5">The sequence shown here is derived from an EMBL/GenBank/DDBJ whole genome shotgun (WGS) entry which is preliminary data.</text>
</comment>
<comment type="similarity">
    <text evidence="1">Belongs to the 'phage' integrase family.</text>
</comment>